<name>A0A562IY58_9GAMM</name>
<dbReference type="OrthoDB" id="5296987at2"/>
<organism evidence="1 2">
    <name type="scientific">Azomonas agilis</name>
    <dbReference type="NCBI Taxonomy" id="116849"/>
    <lineage>
        <taxon>Bacteria</taxon>
        <taxon>Pseudomonadati</taxon>
        <taxon>Pseudomonadota</taxon>
        <taxon>Gammaproteobacteria</taxon>
        <taxon>Pseudomonadales</taxon>
        <taxon>Pseudomonadaceae</taxon>
        <taxon>Azomonas</taxon>
    </lineage>
</organism>
<evidence type="ECO:0000313" key="1">
    <source>
        <dbReference type="EMBL" id="TWH75826.1"/>
    </source>
</evidence>
<gene>
    <name evidence="1" type="ORF">LX59_01336</name>
</gene>
<dbReference type="EMBL" id="VLKG01000004">
    <property type="protein sequence ID" value="TWH75826.1"/>
    <property type="molecule type" value="Genomic_DNA"/>
</dbReference>
<protein>
    <submittedName>
        <fullName evidence="1">Uncharacterized protein</fullName>
    </submittedName>
</protein>
<sequence length="155" mass="17993">MSIRSINTPCIGLCSTVYGDLVCRGCKRFHHEVVGWNAQNILEQQRIRQRLDDLLVQAMQSRFQIFDVSLLQQQLARREMIFHKNRSPYCSAYPLLVKGARFIQRLQAYGLAVVQEHQGKELWVLLTEVDRVFFQSSEIHYQQHCAGLRAVSSDL</sequence>
<evidence type="ECO:0000313" key="2">
    <source>
        <dbReference type="Proteomes" id="UP000319627"/>
    </source>
</evidence>
<proteinExistence type="predicted"/>
<dbReference type="Proteomes" id="UP000319627">
    <property type="component" value="Unassembled WGS sequence"/>
</dbReference>
<dbReference type="Pfam" id="PF06945">
    <property type="entry name" value="DUF1289"/>
    <property type="match status" value="1"/>
</dbReference>
<dbReference type="AlphaFoldDB" id="A0A562IY58"/>
<accession>A0A562IY58</accession>
<dbReference type="RefSeq" id="WP_144571058.1">
    <property type="nucleotide sequence ID" value="NZ_VLKG01000004.1"/>
</dbReference>
<dbReference type="InterPro" id="IPR010710">
    <property type="entry name" value="DUF1289"/>
</dbReference>
<keyword evidence="2" id="KW-1185">Reference proteome</keyword>
<dbReference type="PANTHER" id="PTHR35175">
    <property type="entry name" value="DUF1289 DOMAIN-CONTAINING PROTEIN"/>
    <property type="match status" value="1"/>
</dbReference>
<dbReference type="PANTHER" id="PTHR35175:SF1">
    <property type="entry name" value="OXIDOREDUCTASE"/>
    <property type="match status" value="1"/>
</dbReference>
<comment type="caution">
    <text evidence="1">The sequence shown here is derived from an EMBL/GenBank/DDBJ whole genome shotgun (WGS) entry which is preliminary data.</text>
</comment>
<reference evidence="1 2" key="1">
    <citation type="submission" date="2019-07" db="EMBL/GenBank/DDBJ databases">
        <title>Genomic Encyclopedia of Type Strains, Phase I: the one thousand microbial genomes (KMG-I) project.</title>
        <authorList>
            <person name="Kyrpides N."/>
        </authorList>
    </citation>
    <scope>NUCLEOTIDE SEQUENCE [LARGE SCALE GENOMIC DNA]</scope>
    <source>
        <strain evidence="1 2">DSM 375</strain>
    </source>
</reference>